<comment type="caution">
    <text evidence="5">The sequence shown here is derived from an EMBL/GenBank/DDBJ whole genome shotgun (WGS) entry which is preliminary data.</text>
</comment>
<feature type="region of interest" description="Disordered" evidence="2">
    <location>
        <begin position="437"/>
        <end position="477"/>
    </location>
</feature>
<protein>
    <recommendedName>
        <fullName evidence="4">G domain-containing protein</fullName>
    </recommendedName>
</protein>
<organism evidence="5 6">
    <name type="scientific">Thelonectria olida</name>
    <dbReference type="NCBI Taxonomy" id="1576542"/>
    <lineage>
        <taxon>Eukaryota</taxon>
        <taxon>Fungi</taxon>
        <taxon>Dikarya</taxon>
        <taxon>Ascomycota</taxon>
        <taxon>Pezizomycotina</taxon>
        <taxon>Sordariomycetes</taxon>
        <taxon>Hypocreomycetidae</taxon>
        <taxon>Hypocreales</taxon>
        <taxon>Nectriaceae</taxon>
        <taxon>Thelonectria</taxon>
    </lineage>
</organism>
<dbReference type="Proteomes" id="UP000777438">
    <property type="component" value="Unassembled WGS sequence"/>
</dbReference>
<dbReference type="SUPFAM" id="SSF52540">
    <property type="entry name" value="P-loop containing nucleoside triphosphate hydrolases"/>
    <property type="match status" value="1"/>
</dbReference>
<keyword evidence="3" id="KW-0812">Transmembrane</keyword>
<gene>
    <name evidence="5" type="ORF">B0T10DRAFT_565399</name>
</gene>
<dbReference type="AlphaFoldDB" id="A0A9P8VZ13"/>
<feature type="transmembrane region" description="Helical" evidence="3">
    <location>
        <begin position="398"/>
        <end position="431"/>
    </location>
</feature>
<keyword evidence="3" id="KW-1133">Transmembrane helix</keyword>
<dbReference type="InterPro" id="IPR006073">
    <property type="entry name" value="GTP-bd"/>
</dbReference>
<name>A0A9P8VZ13_9HYPO</name>
<feature type="coiled-coil region" evidence="1">
    <location>
        <begin position="286"/>
        <end position="376"/>
    </location>
</feature>
<evidence type="ECO:0000313" key="5">
    <source>
        <dbReference type="EMBL" id="KAH6880663.1"/>
    </source>
</evidence>
<dbReference type="GO" id="GO:0005525">
    <property type="term" value="F:GTP binding"/>
    <property type="evidence" value="ECO:0007669"/>
    <property type="project" value="InterPro"/>
</dbReference>
<dbReference type="Pfam" id="PF01926">
    <property type="entry name" value="MMR_HSR1"/>
    <property type="match status" value="1"/>
</dbReference>
<evidence type="ECO:0000313" key="6">
    <source>
        <dbReference type="Proteomes" id="UP000777438"/>
    </source>
</evidence>
<dbReference type="EMBL" id="JAGPYM010000025">
    <property type="protein sequence ID" value="KAH6880663.1"/>
    <property type="molecule type" value="Genomic_DNA"/>
</dbReference>
<accession>A0A9P8VZ13</accession>
<keyword evidence="3" id="KW-0472">Membrane</keyword>
<dbReference type="InterPro" id="IPR027417">
    <property type="entry name" value="P-loop_NTPase"/>
</dbReference>
<feature type="domain" description="G" evidence="4">
    <location>
        <begin position="9"/>
        <end position="65"/>
    </location>
</feature>
<reference evidence="5 6" key="1">
    <citation type="journal article" date="2021" name="Nat. Commun.">
        <title>Genetic determinants of endophytism in the Arabidopsis root mycobiome.</title>
        <authorList>
            <person name="Mesny F."/>
            <person name="Miyauchi S."/>
            <person name="Thiergart T."/>
            <person name="Pickel B."/>
            <person name="Atanasova L."/>
            <person name="Karlsson M."/>
            <person name="Huettel B."/>
            <person name="Barry K.W."/>
            <person name="Haridas S."/>
            <person name="Chen C."/>
            <person name="Bauer D."/>
            <person name="Andreopoulos W."/>
            <person name="Pangilinan J."/>
            <person name="LaButti K."/>
            <person name="Riley R."/>
            <person name="Lipzen A."/>
            <person name="Clum A."/>
            <person name="Drula E."/>
            <person name="Henrissat B."/>
            <person name="Kohler A."/>
            <person name="Grigoriev I.V."/>
            <person name="Martin F.M."/>
            <person name="Hacquard S."/>
        </authorList>
    </citation>
    <scope>NUCLEOTIDE SEQUENCE [LARGE SCALE GENOMIC DNA]</scope>
    <source>
        <strain evidence="5 6">MPI-CAGE-CH-0241</strain>
    </source>
</reference>
<proteinExistence type="predicted"/>
<dbReference type="OrthoDB" id="8954335at2759"/>
<keyword evidence="6" id="KW-1185">Reference proteome</keyword>
<dbReference type="CDD" id="cd00882">
    <property type="entry name" value="Ras_like_GTPase"/>
    <property type="match status" value="1"/>
</dbReference>
<keyword evidence="1" id="KW-0175">Coiled coil</keyword>
<sequence>MSASEGVVILVMGVTGVGKSTFISKLTGDDSGIGHELTSFTQGMGFHTMQLKGKSVHLVDTPGFNDTWRSDIDILSEIVFILCQIYKRGMKTAGILYLHRISDNRVSGSAMKNFKLLESVCGFESASRVSLVTTMWGDTVIDPQELLRESRLVSTDDFWGRLCRHGSRTKRWRGDGSSALSIVDELVDRSERGGYRSLLIQREIVDEEKPLKETTAGRVLIEEYRAAEVKMSEELVTRERGSQHQIDSSLADLKRDVESMKSAQRELGMSILGLFAEREKAYAKVATTVRREQERLAAELERSRREYRRLEEDLKSNQSLLEAERKEWTRRRARLDEDISTGRRRRTSVEKEYQQIDEEEKLFQEQLVEMQTENNEQMSQTSDSVQKLRKRDVMRKNLLPFLGALAGTGMAVAGGLTGILPLATAGVAFTLSSASQVSFSRKPTAGEPSGENQSLIPDPFTTAGNTATITDAAGDSK</sequence>
<evidence type="ECO:0000256" key="3">
    <source>
        <dbReference type="SAM" id="Phobius"/>
    </source>
</evidence>
<evidence type="ECO:0000256" key="2">
    <source>
        <dbReference type="SAM" id="MobiDB-lite"/>
    </source>
</evidence>
<evidence type="ECO:0000256" key="1">
    <source>
        <dbReference type="SAM" id="Coils"/>
    </source>
</evidence>
<evidence type="ECO:0000259" key="4">
    <source>
        <dbReference type="Pfam" id="PF01926"/>
    </source>
</evidence>
<dbReference type="Gene3D" id="3.40.50.300">
    <property type="entry name" value="P-loop containing nucleotide triphosphate hydrolases"/>
    <property type="match status" value="1"/>
</dbReference>